<evidence type="ECO:0000313" key="8">
    <source>
        <dbReference type="Proteomes" id="UP001576774"/>
    </source>
</evidence>
<dbReference type="SUPFAM" id="SSF53448">
    <property type="entry name" value="Nucleotide-diphospho-sugar transferases"/>
    <property type="match status" value="1"/>
</dbReference>
<feature type="transmembrane region" description="Helical" evidence="6">
    <location>
        <begin position="12"/>
        <end position="34"/>
    </location>
</feature>
<evidence type="ECO:0000256" key="6">
    <source>
        <dbReference type="SAM" id="Phobius"/>
    </source>
</evidence>
<dbReference type="PANTHER" id="PTHR22913:SF12">
    <property type="entry name" value="MANNURONAN SYNTHASE"/>
    <property type="match status" value="1"/>
</dbReference>
<dbReference type="Gene3D" id="2.160.20.10">
    <property type="entry name" value="Single-stranded right-handed beta-helix, Pectin lyase-like"/>
    <property type="match status" value="1"/>
</dbReference>
<feature type="transmembrane region" description="Helical" evidence="6">
    <location>
        <begin position="400"/>
        <end position="420"/>
    </location>
</feature>
<dbReference type="GO" id="GO:0016757">
    <property type="term" value="F:glycosyltransferase activity"/>
    <property type="evidence" value="ECO:0007669"/>
    <property type="project" value="UniProtKB-KW"/>
</dbReference>
<comment type="caution">
    <text evidence="7">The sequence shown here is derived from an EMBL/GenBank/DDBJ whole genome shotgun (WGS) entry which is preliminary data.</text>
</comment>
<reference evidence="7 8" key="1">
    <citation type="submission" date="2024-09" db="EMBL/GenBank/DDBJ databases">
        <title>Floridaenema gen nov. (Aerosakkonemataceae, Aerosakkonematales ord. nov., Cyanobacteria) from benthic tropical and subtropical fresh waters, with the description of four new species.</title>
        <authorList>
            <person name="Moretto J.A."/>
            <person name="Berthold D.E."/>
            <person name="Lefler F.W."/>
            <person name="Huang I.-S."/>
            <person name="Laughinghouse H. IV."/>
        </authorList>
    </citation>
    <scope>NUCLEOTIDE SEQUENCE [LARGE SCALE GENOMIC DNA]</scope>
    <source>
        <strain evidence="7 8">BLCC-F46</strain>
    </source>
</reference>
<evidence type="ECO:0000256" key="1">
    <source>
        <dbReference type="ARBA" id="ARBA00004236"/>
    </source>
</evidence>
<protein>
    <submittedName>
        <fullName evidence="7">Glycosyltransferase</fullName>
        <ecNumber evidence="7">2.4.-.-</ecNumber>
    </submittedName>
</protein>
<dbReference type="RefSeq" id="WP_413274903.1">
    <property type="nucleotide sequence ID" value="NZ_JBHFNQ010000255.1"/>
</dbReference>
<name>A0ABV4XGK6_9CYAN</name>
<feature type="transmembrane region" description="Helical" evidence="6">
    <location>
        <begin position="483"/>
        <end position="503"/>
    </location>
</feature>
<evidence type="ECO:0000256" key="4">
    <source>
        <dbReference type="ARBA" id="ARBA00022679"/>
    </source>
</evidence>
<dbReference type="EC" id="2.4.-.-" evidence="7"/>
<keyword evidence="4 7" id="KW-0808">Transferase</keyword>
<dbReference type="EMBL" id="JBHFNQ010000255">
    <property type="protein sequence ID" value="MFB2881941.1"/>
    <property type="molecule type" value="Genomic_DNA"/>
</dbReference>
<dbReference type="SUPFAM" id="SSF51126">
    <property type="entry name" value="Pectin lyase-like"/>
    <property type="match status" value="1"/>
</dbReference>
<proteinExistence type="predicted"/>
<keyword evidence="8" id="KW-1185">Reference proteome</keyword>
<dbReference type="Pfam" id="PF13641">
    <property type="entry name" value="Glyco_tranf_2_3"/>
    <property type="match status" value="1"/>
</dbReference>
<dbReference type="Proteomes" id="UP001576774">
    <property type="component" value="Unassembled WGS sequence"/>
</dbReference>
<evidence type="ECO:0000256" key="2">
    <source>
        <dbReference type="ARBA" id="ARBA00022475"/>
    </source>
</evidence>
<evidence type="ECO:0000256" key="5">
    <source>
        <dbReference type="ARBA" id="ARBA00023136"/>
    </source>
</evidence>
<keyword evidence="6" id="KW-0812">Transmembrane</keyword>
<keyword evidence="3 7" id="KW-0328">Glycosyltransferase</keyword>
<accession>A0ABV4XGK6</accession>
<keyword evidence="2" id="KW-1003">Cell membrane</keyword>
<dbReference type="PROSITE" id="PS51257">
    <property type="entry name" value="PROKAR_LIPOPROTEIN"/>
    <property type="match status" value="1"/>
</dbReference>
<feature type="transmembrane region" description="Helical" evidence="6">
    <location>
        <begin position="376"/>
        <end position="394"/>
    </location>
</feature>
<keyword evidence="6" id="KW-1133">Transmembrane helix</keyword>
<comment type="subcellular location">
    <subcellularLocation>
        <location evidence="1">Cell membrane</location>
    </subcellularLocation>
</comment>
<dbReference type="InterPro" id="IPR012334">
    <property type="entry name" value="Pectin_lyas_fold"/>
</dbReference>
<organism evidence="7 8">
    <name type="scientific">Floridaenema aerugineum BLCC-F46</name>
    <dbReference type="NCBI Taxonomy" id="3153654"/>
    <lineage>
        <taxon>Bacteria</taxon>
        <taxon>Bacillati</taxon>
        <taxon>Cyanobacteriota</taxon>
        <taxon>Cyanophyceae</taxon>
        <taxon>Oscillatoriophycideae</taxon>
        <taxon>Aerosakkonematales</taxon>
        <taxon>Aerosakkonemataceae</taxon>
        <taxon>Floridanema</taxon>
        <taxon>Floridanema aerugineum</taxon>
    </lineage>
</organism>
<sequence length="750" mass="84093">MSKSANLCTTAKLYLNLLALLLISACGFAGLYYLSPQLQIAVYGEWAAVTVGTLGAVRWSWFGFQLLRSWYYRKWVFAGWRRKANRIPLEELPTACLIAPTFREQPWITDKVFRAIADNAKSLINPTIVIVVTTPEEIEAIGKILDEEDPEHKYIKYLPMLDPAGGKRKALAEGLRLLARSNPPKNTIVGLMDGDAVINPGVLKGCLPFFNMFPKIGALTTDERATVLGSKFFEEWLVLRFAQRHLYMCSHGLAKKVLCLTGRFSLYRAEAALNPSFADLLEKDMLNDWLWGEFKFLSGDDKSTWYWVLKEGYDMMYVPDAMVDTIETISGSVPMRAYQNMRRWFGNMLRNGSRALALGPHKVGWFIWYCILDQRLSIWTALIAPGLMIIYALTGNWVQLGLIFFWLLFTRGLSLILFSIGRDDYLKPIHLLYMLASQWSSSLIKIYTQMNLAKQKWSNRGNQKSDIAGTGFGKWLKLSTSNFLYYAQLFGFSILLCSMARVFSPAYDLPNFVWQVNVQAKPTPREIVKAIDYGVLPNDGKDDGAALQKLIASLPLQGIIQVNLPIGELDLFRPVEINHSNIIIKGQGAGRTVIKAHVTEQVPDSFITIKPANITKDVKASNSNIGKVSAANSSIGRVHNIELSRFSLEVVPPQPESELNYKVDSIVLDRVEKVTLKNIEFEQSQPHALVLNNTQSVYVEYIAIEGNPNCVDSGSGNDLAQNLCLDEQISQKNAVNTIIKGVNLSSKLSS</sequence>
<dbReference type="PANTHER" id="PTHR22913">
    <property type="entry name" value="HYALURONAN SYNTHASE"/>
    <property type="match status" value="1"/>
</dbReference>
<feature type="transmembrane region" description="Helical" evidence="6">
    <location>
        <begin position="46"/>
        <end position="64"/>
    </location>
</feature>
<keyword evidence="5 6" id="KW-0472">Membrane</keyword>
<gene>
    <name evidence="7" type="ORF">ACE1CC_34270</name>
</gene>
<dbReference type="InterPro" id="IPR029044">
    <property type="entry name" value="Nucleotide-diphossugar_trans"/>
</dbReference>
<evidence type="ECO:0000256" key="3">
    <source>
        <dbReference type="ARBA" id="ARBA00022676"/>
    </source>
</evidence>
<dbReference type="InterPro" id="IPR011050">
    <property type="entry name" value="Pectin_lyase_fold/virulence"/>
</dbReference>
<evidence type="ECO:0000313" key="7">
    <source>
        <dbReference type="EMBL" id="MFB2881941.1"/>
    </source>
</evidence>